<dbReference type="Proteomes" id="UP000403266">
    <property type="component" value="Unassembled WGS sequence"/>
</dbReference>
<gene>
    <name evidence="1" type="ORF">FS320_18380</name>
</gene>
<dbReference type="AlphaFoldDB" id="A0A5N7MJX3"/>
<accession>A0A5N7MJX3</accession>
<dbReference type="EMBL" id="VOSK01000074">
    <property type="protein sequence ID" value="MPR27128.1"/>
    <property type="molecule type" value="Genomic_DNA"/>
</dbReference>
<dbReference type="RefSeq" id="WP_152713273.1">
    <property type="nucleotide sequence ID" value="NZ_VOSJ01000074.1"/>
</dbReference>
<evidence type="ECO:0000313" key="1">
    <source>
        <dbReference type="EMBL" id="MPR27128.1"/>
    </source>
</evidence>
<comment type="caution">
    <text evidence="1">The sequence shown here is derived from an EMBL/GenBank/DDBJ whole genome shotgun (WGS) entry which is preliminary data.</text>
</comment>
<keyword evidence="2" id="KW-1185">Reference proteome</keyword>
<reference evidence="1 2" key="1">
    <citation type="journal article" date="2019" name="Syst. Appl. Microbiol.">
        <title>Microvirga tunisiensis sp. nov., a root nodule symbiotic bacterium isolated from Lupinus micranthus and L. luteus grown in Northern Tunisia.</title>
        <authorList>
            <person name="Msaddak A."/>
            <person name="Rejili M."/>
            <person name="Duran D."/>
            <person name="Mars M."/>
            <person name="Palacios J.M."/>
            <person name="Ruiz-Argueso T."/>
            <person name="Rey L."/>
            <person name="Imperial J."/>
        </authorList>
    </citation>
    <scope>NUCLEOTIDE SEQUENCE [LARGE SCALE GENOMIC DNA]</scope>
    <source>
        <strain evidence="1 2">Lmie10</strain>
    </source>
</reference>
<dbReference type="OrthoDB" id="9813122at2"/>
<protein>
    <recommendedName>
        <fullName evidence="3">Chromosome partitioning protein ParB</fullName>
    </recommendedName>
</protein>
<evidence type="ECO:0000313" key="2">
    <source>
        <dbReference type="Proteomes" id="UP000403266"/>
    </source>
</evidence>
<proteinExistence type="predicted"/>
<evidence type="ECO:0008006" key="3">
    <source>
        <dbReference type="Google" id="ProtNLM"/>
    </source>
</evidence>
<sequence>MAILATTYSLALQHFYSGYYDTSKPISAVQIKRETPPRPSDDIAQTPAILALAALEAERRERLPKKSATLWDWCASATPETLFNLLAVVTGLSLNATQQRHEKRHTRHENADQIARRINLDMTKHWQPDAAFFRRTSKACMAGAIKEAASESYSTIAKGLPKLGKAEAIEATVDAVSGGGWLPTPLKTPHIAAPVSAPEQQMEEAA</sequence>
<name>A0A5N7MJX3_9HYPH</name>
<organism evidence="1 2">
    <name type="scientific">Microvirga tunisiensis</name>
    <dbReference type="NCBI Taxonomy" id="2108360"/>
    <lineage>
        <taxon>Bacteria</taxon>
        <taxon>Pseudomonadati</taxon>
        <taxon>Pseudomonadota</taxon>
        <taxon>Alphaproteobacteria</taxon>
        <taxon>Hyphomicrobiales</taxon>
        <taxon>Methylobacteriaceae</taxon>
        <taxon>Microvirga</taxon>
    </lineage>
</organism>